<feature type="compositionally biased region" description="Low complexity" evidence="1">
    <location>
        <begin position="149"/>
        <end position="163"/>
    </location>
</feature>
<gene>
    <name evidence="3" type="ORF">GJR95_22270</name>
</gene>
<evidence type="ECO:0000313" key="3">
    <source>
        <dbReference type="EMBL" id="QHV97564.1"/>
    </source>
</evidence>
<keyword evidence="2" id="KW-0812">Transmembrane</keyword>
<keyword evidence="2" id="KW-1133">Transmembrane helix</keyword>
<dbReference type="Proteomes" id="UP000464577">
    <property type="component" value="Chromosome"/>
</dbReference>
<dbReference type="RefSeq" id="WP_162387975.1">
    <property type="nucleotide sequence ID" value="NZ_CP045997.1"/>
</dbReference>
<keyword evidence="4" id="KW-1185">Reference proteome</keyword>
<dbReference type="KEGG" id="senf:GJR95_22270"/>
<feature type="region of interest" description="Disordered" evidence="1">
    <location>
        <begin position="113"/>
        <end position="163"/>
    </location>
</feature>
<evidence type="ECO:0000313" key="4">
    <source>
        <dbReference type="Proteomes" id="UP000464577"/>
    </source>
</evidence>
<accession>A0A6P1VY41</accession>
<dbReference type="EMBL" id="CP045997">
    <property type="protein sequence ID" value="QHV97564.1"/>
    <property type="molecule type" value="Genomic_DNA"/>
</dbReference>
<reference evidence="3 4" key="1">
    <citation type="submission" date="2019-11" db="EMBL/GenBank/DDBJ databases">
        <title>Spirosoma endbachense sp. nov., isolated from a natural salt meadow.</title>
        <authorList>
            <person name="Rojas J."/>
            <person name="Ambika Manirajan B."/>
            <person name="Ratering S."/>
            <person name="Suarez C."/>
            <person name="Geissler-Plaum R."/>
            <person name="Schnell S."/>
        </authorList>
    </citation>
    <scope>NUCLEOTIDE SEQUENCE [LARGE SCALE GENOMIC DNA]</scope>
    <source>
        <strain evidence="3 4">I-24</strain>
    </source>
</reference>
<keyword evidence="2" id="KW-0472">Membrane</keyword>
<organism evidence="3 4">
    <name type="scientific">Spirosoma endbachense</name>
    <dbReference type="NCBI Taxonomy" id="2666025"/>
    <lineage>
        <taxon>Bacteria</taxon>
        <taxon>Pseudomonadati</taxon>
        <taxon>Bacteroidota</taxon>
        <taxon>Cytophagia</taxon>
        <taxon>Cytophagales</taxon>
        <taxon>Cytophagaceae</taxon>
        <taxon>Spirosoma</taxon>
    </lineage>
</organism>
<protein>
    <submittedName>
        <fullName evidence="3">Uncharacterized protein</fullName>
    </submittedName>
</protein>
<proteinExistence type="predicted"/>
<feature type="compositionally biased region" description="Low complexity" evidence="1">
    <location>
        <begin position="120"/>
        <end position="142"/>
    </location>
</feature>
<dbReference type="AlphaFoldDB" id="A0A6P1VY41"/>
<evidence type="ECO:0000256" key="2">
    <source>
        <dbReference type="SAM" id="Phobius"/>
    </source>
</evidence>
<feature type="transmembrane region" description="Helical" evidence="2">
    <location>
        <begin position="181"/>
        <end position="204"/>
    </location>
</feature>
<name>A0A6P1VY41_9BACT</name>
<evidence type="ECO:0000256" key="1">
    <source>
        <dbReference type="SAM" id="MobiDB-lite"/>
    </source>
</evidence>
<sequence>MALQQVGYLGKAGPVFVDQTSDGKYVVIVGQVFADGTMMLKAKPAAYADNLRNSTAGPNYIFPYSSAQCSLGPYSENQTISVAPAYLQPATGPAFDYYLNKASDWVTATSTAGNSVSNETGGATTSTNTSSSGGTTTSTGSTSSGGGTVTTTSNGGTVTTTDTTYKAPTIGEQISTFLSNYWWLVLLVLVALLWKPLIAPALGLSKKRRSYR</sequence>